<dbReference type="PROSITE" id="PS50850">
    <property type="entry name" value="MFS"/>
    <property type="match status" value="1"/>
</dbReference>
<dbReference type="Pfam" id="PF00083">
    <property type="entry name" value="Sugar_tr"/>
    <property type="match status" value="1"/>
</dbReference>
<feature type="domain" description="Major facilitator superfamily (MFS) profile" evidence="9">
    <location>
        <begin position="27"/>
        <end position="112"/>
    </location>
</feature>
<evidence type="ECO:0000256" key="4">
    <source>
        <dbReference type="ARBA" id="ARBA00022692"/>
    </source>
</evidence>
<evidence type="ECO:0000256" key="8">
    <source>
        <dbReference type="SAM" id="Phobius"/>
    </source>
</evidence>
<dbReference type="InterPro" id="IPR020846">
    <property type="entry name" value="MFS_dom"/>
</dbReference>
<evidence type="ECO:0000256" key="6">
    <source>
        <dbReference type="ARBA" id="ARBA00022989"/>
    </source>
</evidence>
<dbReference type="Proteomes" id="UP001185792">
    <property type="component" value="Unassembled WGS sequence"/>
</dbReference>
<reference evidence="10 11" key="1">
    <citation type="submission" date="2023-10" db="EMBL/GenBank/DDBJ databases">
        <title>Development of a sustainable strategy for remediation of hydrocarbon-contaminated territories based on the waste exchange concept.</title>
        <authorList>
            <person name="Krivoruchko A."/>
        </authorList>
    </citation>
    <scope>NUCLEOTIDE SEQUENCE [LARGE SCALE GENOMIC DNA]</scope>
    <source>
        <strain evidence="10 11">IEGM 1236</strain>
    </source>
</reference>
<dbReference type="PANTHER" id="PTHR43528:SF1">
    <property type="entry name" value="ALPHA-KETOGLUTARATE PERMEASE"/>
    <property type="match status" value="1"/>
</dbReference>
<keyword evidence="7 8" id="KW-0472">Membrane</keyword>
<comment type="subcellular location">
    <subcellularLocation>
        <location evidence="1">Cell membrane</location>
        <topology evidence="1">Multi-pass membrane protein</topology>
    </subcellularLocation>
</comment>
<dbReference type="InterPro" id="IPR051084">
    <property type="entry name" value="H+-coupled_symporters"/>
</dbReference>
<evidence type="ECO:0000256" key="3">
    <source>
        <dbReference type="ARBA" id="ARBA00022475"/>
    </source>
</evidence>
<keyword evidence="11" id="KW-1185">Reference proteome</keyword>
<feature type="transmembrane region" description="Helical" evidence="8">
    <location>
        <begin position="65"/>
        <end position="87"/>
    </location>
</feature>
<dbReference type="EMBL" id="JAWLUM010000002">
    <property type="protein sequence ID" value="MDV7135320.1"/>
    <property type="molecule type" value="Genomic_DNA"/>
</dbReference>
<dbReference type="PANTHER" id="PTHR43528">
    <property type="entry name" value="ALPHA-KETOGLUTARATE PERMEASE"/>
    <property type="match status" value="1"/>
</dbReference>
<gene>
    <name evidence="10" type="ORF">R4198_16575</name>
</gene>
<dbReference type="Gene3D" id="1.20.1250.20">
    <property type="entry name" value="MFS general substrate transporter like domains"/>
    <property type="match status" value="1"/>
</dbReference>
<dbReference type="InterPro" id="IPR005828">
    <property type="entry name" value="MFS_sugar_transport-like"/>
</dbReference>
<protein>
    <submittedName>
        <fullName evidence="10">MFS transporter</fullName>
    </submittedName>
</protein>
<evidence type="ECO:0000313" key="10">
    <source>
        <dbReference type="EMBL" id="MDV7135320.1"/>
    </source>
</evidence>
<proteinExistence type="predicted"/>
<evidence type="ECO:0000256" key="7">
    <source>
        <dbReference type="ARBA" id="ARBA00023136"/>
    </source>
</evidence>
<feature type="transmembrane region" description="Helical" evidence="8">
    <location>
        <begin position="27"/>
        <end position="53"/>
    </location>
</feature>
<dbReference type="InterPro" id="IPR036259">
    <property type="entry name" value="MFS_trans_sf"/>
</dbReference>
<dbReference type="SUPFAM" id="SSF103473">
    <property type="entry name" value="MFS general substrate transporter"/>
    <property type="match status" value="1"/>
</dbReference>
<organism evidence="10 11">
    <name type="scientific">Williamsia marianensis</name>
    <dbReference type="NCBI Taxonomy" id="85044"/>
    <lineage>
        <taxon>Bacteria</taxon>
        <taxon>Bacillati</taxon>
        <taxon>Actinomycetota</taxon>
        <taxon>Actinomycetes</taxon>
        <taxon>Mycobacteriales</taxon>
        <taxon>Nocardiaceae</taxon>
        <taxon>Williamsia</taxon>
    </lineage>
</organism>
<evidence type="ECO:0000256" key="2">
    <source>
        <dbReference type="ARBA" id="ARBA00022448"/>
    </source>
</evidence>
<evidence type="ECO:0000259" key="9">
    <source>
        <dbReference type="PROSITE" id="PS50850"/>
    </source>
</evidence>
<comment type="caution">
    <text evidence="10">The sequence shown here is derived from an EMBL/GenBank/DDBJ whole genome shotgun (WGS) entry which is preliminary data.</text>
</comment>
<name>A0ABU4EVN9_WILMA</name>
<evidence type="ECO:0000256" key="1">
    <source>
        <dbReference type="ARBA" id="ARBA00004651"/>
    </source>
</evidence>
<accession>A0ABU4EVN9</accession>
<keyword evidence="5" id="KW-0769">Symport</keyword>
<keyword evidence="3" id="KW-1003">Cell membrane</keyword>
<keyword evidence="4 8" id="KW-0812">Transmembrane</keyword>
<evidence type="ECO:0000313" key="11">
    <source>
        <dbReference type="Proteomes" id="UP001185792"/>
    </source>
</evidence>
<evidence type="ECO:0000256" key="5">
    <source>
        <dbReference type="ARBA" id="ARBA00022847"/>
    </source>
</evidence>
<dbReference type="RefSeq" id="WP_317713752.1">
    <property type="nucleotide sequence ID" value="NZ_JAWLUM010000002.1"/>
</dbReference>
<keyword evidence="6 8" id="KW-1133">Transmembrane helix</keyword>
<keyword evidence="2" id="KW-0813">Transport</keyword>
<sequence length="112" mass="12404">MSSNVEQSAEQVRVQDSRQLTRTRRRALLAASAGNFVEWFDFTIYGFMAVTLAEVFFPPDSGGTALLAVFAVYGSAFIARPAGALFFGTMGDRLGRRGSLGRFNRSMQHRFI</sequence>